<feature type="transmembrane region" description="Helical" evidence="1">
    <location>
        <begin position="35"/>
        <end position="53"/>
    </location>
</feature>
<feature type="transmembrane region" description="Helical" evidence="1">
    <location>
        <begin position="12"/>
        <end position="29"/>
    </location>
</feature>
<evidence type="ECO:0000313" key="2">
    <source>
        <dbReference type="EMBL" id="RII43518.1"/>
    </source>
</evidence>
<evidence type="ECO:0000313" key="3">
    <source>
        <dbReference type="Proteomes" id="UP000265419"/>
    </source>
</evidence>
<comment type="caution">
    <text evidence="2">The sequence shown here is derived from an EMBL/GenBank/DDBJ whole genome shotgun (WGS) entry which is preliminary data.</text>
</comment>
<dbReference type="EMBL" id="QQXK01000002">
    <property type="protein sequence ID" value="RII43518.1"/>
    <property type="molecule type" value="Genomic_DNA"/>
</dbReference>
<proteinExistence type="predicted"/>
<name>A0A399JD92_9MICC</name>
<keyword evidence="1" id="KW-1133">Transmembrane helix</keyword>
<dbReference type="AlphaFoldDB" id="A0A399JD92"/>
<reference evidence="2 3" key="1">
    <citation type="submission" date="2018-07" db="EMBL/GenBank/DDBJ databases">
        <title>Arthrobacter sp. nov., isolated from raw cow's milk with high bacterial count.</title>
        <authorList>
            <person name="Hahne J."/>
            <person name="Isele D."/>
            <person name="Lipski A."/>
        </authorList>
    </citation>
    <scope>NUCLEOTIDE SEQUENCE [LARGE SCALE GENOMIC DNA]</scope>
    <source>
        <strain evidence="2 3">JZ R-35</strain>
    </source>
</reference>
<sequence length="231" mass="23611">MHNRLRPLFRAWGASGVAVSIAVFSHLMAGGHAPQPLLVGMAWALGAVVALPFTRTKPSLMRLAGLLLPSQLIYHLAFGGAHAGLHATTQAAATTAGGEHAAHLAEAAALAARSFGSLGTSDPGSGALATGSLPAELFGQAAQAGHGMILAHLLSALASVLLIRHAERGLASAWRWCTVRLTAGGRLPTVPVAPRRPAAVVPSVRLPRPHLLGLPLAALRHRGPPALPAFA</sequence>
<organism evidence="2 3">
    <name type="scientific">Galactobacter valiniphilus</name>
    <dbReference type="NCBI Taxonomy" id="2676122"/>
    <lineage>
        <taxon>Bacteria</taxon>
        <taxon>Bacillati</taxon>
        <taxon>Actinomycetota</taxon>
        <taxon>Actinomycetes</taxon>
        <taxon>Micrococcales</taxon>
        <taxon>Micrococcaceae</taxon>
        <taxon>Galactobacter</taxon>
    </lineage>
</organism>
<protein>
    <submittedName>
        <fullName evidence="2">Uncharacterized protein</fullName>
    </submittedName>
</protein>
<evidence type="ECO:0000256" key="1">
    <source>
        <dbReference type="SAM" id="Phobius"/>
    </source>
</evidence>
<keyword evidence="1" id="KW-0472">Membrane</keyword>
<gene>
    <name evidence="2" type="ORF">DWB68_00975</name>
</gene>
<accession>A0A399JD92</accession>
<dbReference type="RefSeq" id="WP_119423277.1">
    <property type="nucleotide sequence ID" value="NZ_QQXK01000002.1"/>
</dbReference>
<keyword evidence="3" id="KW-1185">Reference proteome</keyword>
<keyword evidence="1" id="KW-0812">Transmembrane</keyword>
<dbReference type="Proteomes" id="UP000265419">
    <property type="component" value="Unassembled WGS sequence"/>
</dbReference>